<feature type="domain" description="MATH" evidence="4">
    <location>
        <begin position="23"/>
        <end position="154"/>
    </location>
</feature>
<dbReference type="InterPro" id="IPR002083">
    <property type="entry name" value="MATH/TRAF_dom"/>
</dbReference>
<organism evidence="5">
    <name type="scientific">Brachypodium distachyon</name>
    <name type="common">Purple false brome</name>
    <name type="synonym">Trachynia distachya</name>
    <dbReference type="NCBI Taxonomy" id="15368"/>
    <lineage>
        <taxon>Eukaryota</taxon>
        <taxon>Viridiplantae</taxon>
        <taxon>Streptophyta</taxon>
        <taxon>Embryophyta</taxon>
        <taxon>Tracheophyta</taxon>
        <taxon>Spermatophyta</taxon>
        <taxon>Magnoliopsida</taxon>
        <taxon>Liliopsida</taxon>
        <taxon>Poales</taxon>
        <taxon>Poaceae</taxon>
        <taxon>BOP clade</taxon>
        <taxon>Pooideae</taxon>
        <taxon>Stipodae</taxon>
        <taxon>Brachypodieae</taxon>
        <taxon>Brachypodium</taxon>
    </lineage>
</organism>
<proteinExistence type="inferred from homology"/>
<dbReference type="GO" id="GO:0016567">
    <property type="term" value="P:protein ubiquitination"/>
    <property type="evidence" value="ECO:0007669"/>
    <property type="project" value="InterPro"/>
</dbReference>
<evidence type="ECO:0000313" key="6">
    <source>
        <dbReference type="EnsemblPlants" id="KQJ87842"/>
    </source>
</evidence>
<dbReference type="PROSITE" id="PS50144">
    <property type="entry name" value="MATH"/>
    <property type="match status" value="1"/>
</dbReference>
<evidence type="ECO:0000256" key="1">
    <source>
        <dbReference type="ARBA" id="ARBA00004906"/>
    </source>
</evidence>
<dbReference type="Pfam" id="PF22486">
    <property type="entry name" value="MATH_2"/>
    <property type="match status" value="1"/>
</dbReference>
<dbReference type="EMBL" id="CM000883">
    <property type="protein sequence ID" value="KQJ87842.1"/>
    <property type="molecule type" value="Genomic_DNA"/>
</dbReference>
<dbReference type="Gramene" id="KQJ87842">
    <property type="protein sequence ID" value="KQJ87842"/>
    <property type="gene ID" value="BRADI_4g13857v3"/>
</dbReference>
<gene>
    <name evidence="6" type="primary">LOC100829423</name>
    <name evidence="5" type="ORF">BRADI_4g13857v3</name>
</gene>
<protein>
    <recommendedName>
        <fullName evidence="8">BTB domain-containing protein</fullName>
    </recommendedName>
</protein>
<dbReference type="SUPFAM" id="SSF49599">
    <property type="entry name" value="TRAF domain-like"/>
    <property type="match status" value="1"/>
</dbReference>
<reference evidence="6" key="3">
    <citation type="submission" date="2018-08" db="UniProtKB">
        <authorList>
            <consortium name="EnsemblPlants"/>
        </authorList>
    </citation>
    <scope>IDENTIFICATION</scope>
    <source>
        <strain evidence="6">cv. Bd21</strain>
    </source>
</reference>
<dbReference type="AlphaFoldDB" id="A0A0Q3H348"/>
<evidence type="ECO:0000259" key="4">
    <source>
        <dbReference type="PROSITE" id="PS50144"/>
    </source>
</evidence>
<comment type="pathway">
    <text evidence="1">Protein modification; protein ubiquitination.</text>
</comment>
<keyword evidence="7" id="KW-1185">Reference proteome</keyword>
<dbReference type="CDD" id="cd18280">
    <property type="entry name" value="BTB_POZ_BPM_plant"/>
    <property type="match status" value="1"/>
</dbReference>
<evidence type="ECO:0000313" key="7">
    <source>
        <dbReference type="Proteomes" id="UP000008810"/>
    </source>
</evidence>
<dbReference type="InterPro" id="IPR008974">
    <property type="entry name" value="TRAF-like"/>
</dbReference>
<dbReference type="CDD" id="cd00121">
    <property type="entry name" value="MATH"/>
    <property type="match status" value="1"/>
</dbReference>
<dbReference type="SMART" id="SM00225">
    <property type="entry name" value="BTB"/>
    <property type="match status" value="1"/>
</dbReference>
<dbReference type="PROSITE" id="PS50097">
    <property type="entry name" value="BTB"/>
    <property type="match status" value="1"/>
</dbReference>
<reference evidence="5 6" key="1">
    <citation type="journal article" date="2010" name="Nature">
        <title>Genome sequencing and analysis of the model grass Brachypodium distachyon.</title>
        <authorList>
            <consortium name="International Brachypodium Initiative"/>
        </authorList>
    </citation>
    <scope>NUCLEOTIDE SEQUENCE [LARGE SCALE GENOMIC DNA]</scope>
    <source>
        <strain evidence="5 6">Bd21</strain>
    </source>
</reference>
<evidence type="ECO:0008006" key="8">
    <source>
        <dbReference type="Google" id="ProtNLM"/>
    </source>
</evidence>
<dbReference type="InterPro" id="IPR011333">
    <property type="entry name" value="SKP1/BTB/POZ_sf"/>
</dbReference>
<dbReference type="Gene3D" id="3.30.710.10">
    <property type="entry name" value="Potassium Channel Kv1.1, Chain A"/>
    <property type="match status" value="1"/>
</dbReference>
<reference evidence="5" key="2">
    <citation type="submission" date="2017-06" db="EMBL/GenBank/DDBJ databases">
        <title>WGS assembly of Brachypodium distachyon.</title>
        <authorList>
            <consortium name="The International Brachypodium Initiative"/>
            <person name="Lucas S."/>
            <person name="Harmon-Smith M."/>
            <person name="Lail K."/>
            <person name="Tice H."/>
            <person name="Grimwood J."/>
            <person name="Bruce D."/>
            <person name="Barry K."/>
            <person name="Shu S."/>
            <person name="Lindquist E."/>
            <person name="Wang M."/>
            <person name="Pitluck S."/>
            <person name="Vogel J.P."/>
            <person name="Garvin D.F."/>
            <person name="Mockler T.C."/>
            <person name="Schmutz J."/>
            <person name="Rokhsar D."/>
            <person name="Bevan M.W."/>
        </authorList>
    </citation>
    <scope>NUCLEOTIDE SEQUENCE</scope>
    <source>
        <strain evidence="5">Bd21</strain>
    </source>
</reference>
<evidence type="ECO:0000313" key="5">
    <source>
        <dbReference type="EMBL" id="KQJ87842.1"/>
    </source>
</evidence>
<dbReference type="OrthoDB" id="657261at2759"/>
<name>A0A0Q3H348_BRADI</name>
<dbReference type="Pfam" id="PF00651">
    <property type="entry name" value="BTB"/>
    <property type="match status" value="1"/>
</dbReference>
<dbReference type="InterPro" id="IPR000210">
    <property type="entry name" value="BTB/POZ_dom"/>
</dbReference>
<sequence length="371" mass="40142">MSSSPLSAVLPTTASAVVTKAVAGSHVLKVKGYSLIKGLGVGKFIEFGKFSVGGSSWTVRFYPDGGPGSDYCADWVSIALFLLDPNPTTDVRANFKFNLLDQAQGKHVELNPQPGMRSFSNAKTGFGQDRFIKRMELDESTYLKDDCLEIRCDVTFALMKQISKVAVEAAKTQFVAVPPSDMHRHLAALLSGASGGGEGSVDVRFEVGGETFAAHRCLLAARSSVFSALLFGPMKEKTATCVKIEDMEPRVFKAMLHFIYTDSLPEMDKGETTVMAQHLLVAADMYNLPRLKLICEHELCKHVDGSTVDTMLALADQHGCRGLKEACLSTINFTRNLKETTASDGSEDSASAFEILAGREVTLRRGQAAVP</sequence>
<accession>A0A0Q3H348</accession>
<dbReference type="PANTHER" id="PTHR26379:SF483">
    <property type="entry name" value="OS11G0619800 PROTEIN"/>
    <property type="match status" value="1"/>
</dbReference>
<dbReference type="InterPro" id="IPR045005">
    <property type="entry name" value="BPM1-6"/>
</dbReference>
<dbReference type="InterPro" id="IPR056423">
    <property type="entry name" value="BACK_BPM_SPOP"/>
</dbReference>
<comment type="similarity">
    <text evidence="2">Belongs to the Tdpoz family.</text>
</comment>
<dbReference type="Proteomes" id="UP000008810">
    <property type="component" value="Chromosome 4"/>
</dbReference>
<feature type="domain" description="BTB" evidence="3">
    <location>
        <begin position="201"/>
        <end position="268"/>
    </location>
</feature>
<dbReference type="PANTHER" id="PTHR26379">
    <property type="entry name" value="BTB/POZ AND MATH DOMAIN-CONTAINING PROTEIN 1"/>
    <property type="match status" value="1"/>
</dbReference>
<dbReference type="SUPFAM" id="SSF54695">
    <property type="entry name" value="POZ domain"/>
    <property type="match status" value="1"/>
</dbReference>
<dbReference type="Pfam" id="PF24570">
    <property type="entry name" value="BACK_BPM_SPOP"/>
    <property type="match status" value="1"/>
</dbReference>
<dbReference type="Gene3D" id="2.60.210.10">
    <property type="entry name" value="Apoptosis, Tumor Necrosis Factor Receptor Associated Protein 2, Chain A"/>
    <property type="match status" value="1"/>
</dbReference>
<evidence type="ECO:0000259" key="3">
    <source>
        <dbReference type="PROSITE" id="PS50097"/>
    </source>
</evidence>
<evidence type="ECO:0000256" key="2">
    <source>
        <dbReference type="ARBA" id="ARBA00010846"/>
    </source>
</evidence>
<dbReference type="EnsemblPlants" id="KQJ87842">
    <property type="protein sequence ID" value="KQJ87842"/>
    <property type="gene ID" value="BRADI_4g13857v3"/>
</dbReference>